<keyword evidence="5" id="KW-0488">Methylation</keyword>
<dbReference type="GO" id="GO:0015628">
    <property type="term" value="P:protein secretion by the type II secretion system"/>
    <property type="evidence" value="ECO:0007669"/>
    <property type="project" value="InterPro"/>
</dbReference>
<dbReference type="OrthoDB" id="9794345at2"/>
<dbReference type="GO" id="GO:0005886">
    <property type="term" value="C:plasma membrane"/>
    <property type="evidence" value="ECO:0007669"/>
    <property type="project" value="UniProtKB-SubCell"/>
</dbReference>
<name>A0A1Z9YXJ4_9GAMM</name>
<dbReference type="EMBL" id="NEXX01000003">
    <property type="protein sequence ID" value="OUY06923.1"/>
    <property type="molecule type" value="Genomic_DNA"/>
</dbReference>
<evidence type="ECO:0000256" key="1">
    <source>
        <dbReference type="ARBA" id="ARBA00004377"/>
    </source>
</evidence>
<keyword evidence="6" id="KW-0997">Cell inner membrane</keyword>
<comment type="similarity">
    <text evidence="2">Belongs to the GSP J family.</text>
</comment>
<evidence type="ECO:0000256" key="6">
    <source>
        <dbReference type="ARBA" id="ARBA00022519"/>
    </source>
</evidence>
<evidence type="ECO:0000256" key="4">
    <source>
        <dbReference type="ARBA" id="ARBA00022475"/>
    </source>
</evidence>
<evidence type="ECO:0000313" key="12">
    <source>
        <dbReference type="Proteomes" id="UP000196536"/>
    </source>
</evidence>
<evidence type="ECO:0000256" key="3">
    <source>
        <dbReference type="ARBA" id="ARBA00021539"/>
    </source>
</evidence>
<keyword evidence="8 10" id="KW-1133">Transmembrane helix</keyword>
<proteinExistence type="inferred from homology"/>
<keyword evidence="12" id="KW-1185">Reference proteome</keyword>
<dbReference type="SUPFAM" id="SSF54523">
    <property type="entry name" value="Pili subunits"/>
    <property type="match status" value="1"/>
</dbReference>
<dbReference type="Gene3D" id="3.10.610.10">
    <property type="entry name" value="GSPII I/J protein-like"/>
    <property type="match status" value="1"/>
</dbReference>
<dbReference type="NCBIfam" id="TIGR02532">
    <property type="entry name" value="IV_pilin_GFxxxE"/>
    <property type="match status" value="1"/>
</dbReference>
<dbReference type="RefSeq" id="WP_087620526.1">
    <property type="nucleotide sequence ID" value="NZ_NEXX01000003.1"/>
</dbReference>
<evidence type="ECO:0000256" key="5">
    <source>
        <dbReference type="ARBA" id="ARBA00022481"/>
    </source>
</evidence>
<dbReference type="Pfam" id="PF07963">
    <property type="entry name" value="N_methyl"/>
    <property type="match status" value="1"/>
</dbReference>
<keyword evidence="4" id="KW-1003">Cell membrane</keyword>
<evidence type="ECO:0000256" key="8">
    <source>
        <dbReference type="ARBA" id="ARBA00022989"/>
    </source>
</evidence>
<dbReference type="InterPro" id="IPR051621">
    <property type="entry name" value="T2SS_protein_J"/>
</dbReference>
<protein>
    <recommendedName>
        <fullName evidence="3">Type II secretion system protein J</fullName>
    </recommendedName>
</protein>
<keyword evidence="7 10" id="KW-0812">Transmembrane</keyword>
<accession>A0A1Z9YXJ4</accession>
<organism evidence="11 12">
    <name type="scientific">Acinetobacter populi</name>
    <dbReference type="NCBI Taxonomy" id="1582270"/>
    <lineage>
        <taxon>Bacteria</taxon>
        <taxon>Pseudomonadati</taxon>
        <taxon>Pseudomonadota</taxon>
        <taxon>Gammaproteobacteria</taxon>
        <taxon>Moraxellales</taxon>
        <taxon>Moraxellaceae</taxon>
        <taxon>Acinetobacter</taxon>
    </lineage>
</organism>
<dbReference type="InterPro" id="IPR010055">
    <property type="entry name" value="T2SS_protein-GspJ"/>
</dbReference>
<evidence type="ECO:0000256" key="2">
    <source>
        <dbReference type="ARBA" id="ARBA00011084"/>
    </source>
</evidence>
<keyword evidence="9 10" id="KW-0472">Membrane</keyword>
<dbReference type="PANTHER" id="PTHR39583:SF2">
    <property type="entry name" value="TYPE II SECRETION SYSTEM PROTEIN J"/>
    <property type="match status" value="1"/>
</dbReference>
<dbReference type="Pfam" id="PF11612">
    <property type="entry name" value="T2SSJ"/>
    <property type="match status" value="1"/>
</dbReference>
<feature type="transmembrane region" description="Helical" evidence="10">
    <location>
        <begin position="38"/>
        <end position="61"/>
    </location>
</feature>
<comment type="caution">
    <text evidence="11">The sequence shown here is derived from an EMBL/GenBank/DDBJ whole genome shotgun (WGS) entry which is preliminary data.</text>
</comment>
<evidence type="ECO:0000256" key="7">
    <source>
        <dbReference type="ARBA" id="ARBA00022692"/>
    </source>
</evidence>
<dbReference type="GO" id="GO:0015627">
    <property type="term" value="C:type II protein secretion system complex"/>
    <property type="evidence" value="ECO:0007669"/>
    <property type="project" value="InterPro"/>
</dbReference>
<comment type="subcellular location">
    <subcellularLocation>
        <location evidence="1">Cell inner membrane</location>
        <topology evidence="1">Single-pass membrane protein</topology>
    </subcellularLocation>
</comment>
<evidence type="ECO:0000256" key="10">
    <source>
        <dbReference type="SAM" id="Phobius"/>
    </source>
</evidence>
<dbReference type="AlphaFoldDB" id="A0A1Z9YXJ4"/>
<dbReference type="InterPro" id="IPR045584">
    <property type="entry name" value="Pilin-like"/>
</dbReference>
<gene>
    <name evidence="11" type="ORF">CAP51_09510</name>
</gene>
<dbReference type="PANTHER" id="PTHR39583">
    <property type="entry name" value="TYPE II SECRETION SYSTEM PROTEIN J-RELATED"/>
    <property type="match status" value="1"/>
</dbReference>
<sequence length="251" mass="28160">MSLDNNVPVSHLEHSSRSSCEATRLRAKRYFTNPHSGFTLIEVLVAIAIFAVLSATGWIVFDQLIKNRDRNAEHAQSLTQLQFAYAQMLRDLSQAVPIAGQQNGQLQPALQLASQQLKFNKAGVIDPLQQGLDAFESIEYGFDAGKQALVRYKKPYIYQKQSQDVPGDVVLAPIENLQFQALDPAVQSQWPIQSVTDSDAQNYILSQLPKGIEVKFTYQAREYRWVFGLVTALPDLEQTQNTQDSENDKTS</sequence>
<dbReference type="Proteomes" id="UP000196536">
    <property type="component" value="Unassembled WGS sequence"/>
</dbReference>
<evidence type="ECO:0000313" key="11">
    <source>
        <dbReference type="EMBL" id="OUY06923.1"/>
    </source>
</evidence>
<reference evidence="11 12" key="1">
    <citation type="submission" date="2017-05" db="EMBL/GenBank/DDBJ databases">
        <title>Acinetobacter populi ANC 5415 (= PBJ7), whole genome shotgun sequencing project.</title>
        <authorList>
            <person name="Nemec A."/>
            <person name="Radolfova-Krizova L."/>
        </authorList>
    </citation>
    <scope>NUCLEOTIDE SEQUENCE [LARGE SCALE GENOMIC DNA]</scope>
    <source>
        <strain evidence="11 12">PBJ7</strain>
    </source>
</reference>
<evidence type="ECO:0000256" key="9">
    <source>
        <dbReference type="ARBA" id="ARBA00023136"/>
    </source>
</evidence>
<dbReference type="PROSITE" id="PS00409">
    <property type="entry name" value="PROKAR_NTER_METHYL"/>
    <property type="match status" value="1"/>
</dbReference>
<dbReference type="InterPro" id="IPR012902">
    <property type="entry name" value="N_methyl_site"/>
</dbReference>